<proteinExistence type="predicted"/>
<evidence type="ECO:0000313" key="2">
    <source>
        <dbReference type="Proteomes" id="UP000053424"/>
    </source>
</evidence>
<dbReference type="Gene3D" id="3.30.559.10">
    <property type="entry name" value="Chloramphenicol acetyltransferase-like domain"/>
    <property type="match status" value="2"/>
</dbReference>
<dbReference type="OrthoDB" id="21502at2759"/>
<accession>A0A0C3CF62</accession>
<name>A0A0C3CF62_HEBCY</name>
<dbReference type="STRING" id="686832.A0A0C3CF62"/>
<reference evidence="2" key="2">
    <citation type="submission" date="2015-01" db="EMBL/GenBank/DDBJ databases">
        <title>Evolutionary Origins and Diversification of the Mycorrhizal Mutualists.</title>
        <authorList>
            <consortium name="DOE Joint Genome Institute"/>
            <consortium name="Mycorrhizal Genomics Consortium"/>
            <person name="Kohler A."/>
            <person name="Kuo A."/>
            <person name="Nagy L.G."/>
            <person name="Floudas D."/>
            <person name="Copeland A."/>
            <person name="Barry K.W."/>
            <person name="Cichocki N."/>
            <person name="Veneault-Fourrey C."/>
            <person name="LaButti K."/>
            <person name="Lindquist E.A."/>
            <person name="Lipzen A."/>
            <person name="Lundell T."/>
            <person name="Morin E."/>
            <person name="Murat C."/>
            <person name="Riley R."/>
            <person name="Ohm R."/>
            <person name="Sun H."/>
            <person name="Tunlid A."/>
            <person name="Henrissat B."/>
            <person name="Grigoriev I.V."/>
            <person name="Hibbett D.S."/>
            <person name="Martin F."/>
        </authorList>
    </citation>
    <scope>NUCLEOTIDE SEQUENCE [LARGE SCALE GENOMIC DNA]</scope>
    <source>
        <strain evidence="2">h7</strain>
    </source>
</reference>
<keyword evidence="2" id="KW-1185">Reference proteome</keyword>
<gene>
    <name evidence="1" type="ORF">M413DRAFT_10275</name>
</gene>
<sequence>MDESAPERYALFPLTVFDNLFERTTFVTGWLVEGTIDSDALSAALDRVSRKWRMLSGRLQSVKEQEKVQWQLRIPIGKIPPEYPTFALTTTTSSLPLSHYVPIPIPSTSNSFPPSVFLHSSTPRQYTGWESTNHPLTCWNLTYFPASANNGVAYTCIGFSRCHGIFDGGGAASVMNALVAEMNGNEWVVPPLPHEGMNANLVEEVLAHETRMEQSCSKNYQDYSGYTFLGVGGYMKLIAWHVRERWWRGAERRIILMPKVVMNHLVEEVRASLRSEQRQTDHVTTGDILVAWIFKTVYSTATKPSMMVHCTNLASFRALLGEENEKALNFPHNAFIPLPYPVLSIADLKSFSLHALTNLLAASRASLSMHHVVTAYKCLQQSCFPNPPGADETIMVSNVSASRILESDWTAVGSRRTLCGYRYQATPTDVLFTNAVYIAGRLDDGSVVLDVTLNKARFELLSGEVQRITARLARNQNYDTKRS</sequence>
<dbReference type="AlphaFoldDB" id="A0A0C3CF62"/>
<reference evidence="1 2" key="1">
    <citation type="submission" date="2014-04" db="EMBL/GenBank/DDBJ databases">
        <authorList>
            <consortium name="DOE Joint Genome Institute"/>
            <person name="Kuo A."/>
            <person name="Gay G."/>
            <person name="Dore J."/>
            <person name="Kohler A."/>
            <person name="Nagy L.G."/>
            <person name="Floudas D."/>
            <person name="Copeland A."/>
            <person name="Barry K.W."/>
            <person name="Cichocki N."/>
            <person name="Veneault-Fourrey C."/>
            <person name="LaButti K."/>
            <person name="Lindquist E.A."/>
            <person name="Lipzen A."/>
            <person name="Lundell T."/>
            <person name="Morin E."/>
            <person name="Murat C."/>
            <person name="Sun H."/>
            <person name="Tunlid A."/>
            <person name="Henrissat B."/>
            <person name="Grigoriev I.V."/>
            <person name="Hibbett D.S."/>
            <person name="Martin F."/>
            <person name="Nordberg H.P."/>
            <person name="Cantor M.N."/>
            <person name="Hua S.X."/>
        </authorList>
    </citation>
    <scope>NUCLEOTIDE SEQUENCE [LARGE SCALE GENOMIC DNA]</scope>
    <source>
        <strain evidence="2">h7</strain>
    </source>
</reference>
<protein>
    <submittedName>
        <fullName evidence="1">Uncharacterized protein</fullName>
    </submittedName>
</protein>
<evidence type="ECO:0000313" key="1">
    <source>
        <dbReference type="EMBL" id="KIM42834.1"/>
    </source>
</evidence>
<dbReference type="Proteomes" id="UP000053424">
    <property type="component" value="Unassembled WGS sequence"/>
</dbReference>
<dbReference type="EMBL" id="KN831777">
    <property type="protein sequence ID" value="KIM42834.1"/>
    <property type="molecule type" value="Genomic_DNA"/>
</dbReference>
<dbReference type="HOGENOM" id="CLU_509979_0_0_1"/>
<dbReference type="InterPro" id="IPR023213">
    <property type="entry name" value="CAT-like_dom_sf"/>
</dbReference>
<organism evidence="1 2">
    <name type="scientific">Hebeloma cylindrosporum</name>
    <dbReference type="NCBI Taxonomy" id="76867"/>
    <lineage>
        <taxon>Eukaryota</taxon>
        <taxon>Fungi</taxon>
        <taxon>Dikarya</taxon>
        <taxon>Basidiomycota</taxon>
        <taxon>Agaricomycotina</taxon>
        <taxon>Agaricomycetes</taxon>
        <taxon>Agaricomycetidae</taxon>
        <taxon>Agaricales</taxon>
        <taxon>Agaricineae</taxon>
        <taxon>Hymenogastraceae</taxon>
        <taxon>Hebeloma</taxon>
    </lineage>
</organism>